<dbReference type="Gene3D" id="3.30.160.60">
    <property type="entry name" value="Classic Zinc Finger"/>
    <property type="match status" value="14"/>
</dbReference>
<reference evidence="7 8" key="1">
    <citation type="submission" date="2024-05" db="EMBL/GenBank/DDBJ databases">
        <title>Culex pipiens pipiens assembly and annotation.</title>
        <authorList>
            <person name="Alout H."/>
            <person name="Durand T."/>
        </authorList>
    </citation>
    <scope>NUCLEOTIDE SEQUENCE [LARGE SCALE GENOMIC DNA]</scope>
    <source>
        <strain evidence="7">HA-2024</strain>
        <tissue evidence="7">Whole body</tissue>
    </source>
</reference>
<dbReference type="PANTHER" id="PTHR24379:SF121">
    <property type="entry name" value="C2H2-TYPE DOMAIN-CONTAINING PROTEIN"/>
    <property type="match status" value="1"/>
</dbReference>
<dbReference type="Pfam" id="PF00096">
    <property type="entry name" value="zf-C2H2"/>
    <property type="match status" value="6"/>
</dbReference>
<evidence type="ECO:0000259" key="6">
    <source>
        <dbReference type="PROSITE" id="PS50157"/>
    </source>
</evidence>
<dbReference type="SUPFAM" id="SSF57667">
    <property type="entry name" value="beta-beta-alpha zinc fingers"/>
    <property type="match status" value="11"/>
</dbReference>
<evidence type="ECO:0000256" key="4">
    <source>
        <dbReference type="ARBA" id="ARBA00022833"/>
    </source>
</evidence>
<feature type="domain" description="C2H2-type" evidence="6">
    <location>
        <begin position="371"/>
        <end position="398"/>
    </location>
</feature>
<evidence type="ECO:0000313" key="8">
    <source>
        <dbReference type="Proteomes" id="UP001562425"/>
    </source>
</evidence>
<feature type="domain" description="C2H2-type" evidence="6">
    <location>
        <begin position="815"/>
        <end position="842"/>
    </location>
</feature>
<feature type="domain" description="C2H2-type" evidence="6">
    <location>
        <begin position="580"/>
        <end position="608"/>
    </location>
</feature>
<feature type="domain" description="C2H2-type" evidence="6">
    <location>
        <begin position="986"/>
        <end position="1014"/>
    </location>
</feature>
<dbReference type="GO" id="GO:0008270">
    <property type="term" value="F:zinc ion binding"/>
    <property type="evidence" value="ECO:0007669"/>
    <property type="project" value="UniProtKB-KW"/>
</dbReference>
<feature type="domain" description="C2H2-type" evidence="6">
    <location>
        <begin position="1227"/>
        <end position="1254"/>
    </location>
</feature>
<dbReference type="EMBL" id="JBEHCU010001229">
    <property type="protein sequence ID" value="KAL1403703.1"/>
    <property type="molecule type" value="Genomic_DNA"/>
</dbReference>
<feature type="domain" description="C2H2-type" evidence="6">
    <location>
        <begin position="887"/>
        <end position="914"/>
    </location>
</feature>
<evidence type="ECO:0000256" key="5">
    <source>
        <dbReference type="PROSITE-ProRule" id="PRU00042"/>
    </source>
</evidence>
<feature type="domain" description="C2H2-type" evidence="6">
    <location>
        <begin position="168"/>
        <end position="195"/>
    </location>
</feature>
<evidence type="ECO:0000256" key="1">
    <source>
        <dbReference type="ARBA" id="ARBA00022723"/>
    </source>
</evidence>
<dbReference type="GO" id="GO:0005634">
    <property type="term" value="C:nucleus"/>
    <property type="evidence" value="ECO:0007669"/>
    <property type="project" value="UniProtKB-ARBA"/>
</dbReference>
<keyword evidence="4" id="KW-0862">Zinc</keyword>
<feature type="domain" description="C2H2-type" evidence="6">
    <location>
        <begin position="1024"/>
        <end position="1051"/>
    </location>
</feature>
<dbReference type="PROSITE" id="PS00028">
    <property type="entry name" value="ZINC_FINGER_C2H2_1"/>
    <property type="match status" value="24"/>
</dbReference>
<comment type="caution">
    <text evidence="7">The sequence shown here is derived from an EMBL/GenBank/DDBJ whole genome shotgun (WGS) entry which is preliminary data.</text>
</comment>
<feature type="domain" description="C2H2-type" evidence="6">
    <location>
        <begin position="719"/>
        <end position="748"/>
    </location>
</feature>
<dbReference type="InterPro" id="IPR013087">
    <property type="entry name" value="Znf_C2H2_type"/>
</dbReference>
<feature type="domain" description="C2H2-type" evidence="6">
    <location>
        <begin position="436"/>
        <end position="463"/>
    </location>
</feature>
<dbReference type="InterPro" id="IPR036236">
    <property type="entry name" value="Znf_C2H2_sf"/>
</dbReference>
<feature type="domain" description="C2H2-type" evidence="6">
    <location>
        <begin position="474"/>
        <end position="501"/>
    </location>
</feature>
<sequence length="1480" mass="171989">MDLLPVEQLLMKIKSEVEEEFPNGEVLLKQEPISGLDSIVVKKELLAEDVKTEPPDVVPEGFVITVKNEPFSETDSSTPSTAFESVAKQEPISQNSPDLHCFKCDKSFVTLDAYHLHCVKHTKQVRGSYCCRYCQRVFPWHSELVRHQELCAQDVSPRLEMIQDGDLFICPKCFKSFAIRDFCILHIKRHTREVKRKRQLGDEPAEEGGMAEKGRILKCPECYKQFRSKASFERHSSVHREAKLGLYRCKICGMDNESNYELTNHSLKVHDELFAEMSAQIETEEGADCPQFHTETIVKEELILEDELPNESEEITIKNEPLEEDQDEPVEQFHVTEESSLNCDKCSRNFTKQRAYNEHMLRHRNIDSKRYMCEPCRKVFGNWSELDRHQQMHEGNLELQYKCNFPSCDTVCENKKSFEKHLSAHRKQQRQDKKRHRCDKCDQIFDKRMSLKRHWKLKTCDSTPIVVEEEDGTFKCPTCSKTFSQQHLIDQHIRTHQGTHNTRARATFQCETCGLYVADNKELVQHAASKHGQVKSDPVELSEGDEQGLFMCTECTKTFTQRDALMRHLRRHEVLNSGTFQCKVCGKCFARKVELMKHSVEKHDEELIVPKPERPEMDASGRFKCTRCEKTFELRHSCVAHIRKHKLKDSGRYQCKKCLMCFVKPEELVRHERVAATQTASLCTKNVKLLQLNKTKLARKTDKARDKEEHHAIEENGLFICSTCGKTFLKRRCCLAHIRKHVHMEQERRRVDCPQFHTETIVKEELILEDVEPHPEPTSHENVVISASGYEITIKNEPLEEEEALDEVVPEEPAFSCDKCNKQFTSKRSYSEHLLKHRNLESKRFMCAPCQKPFGTAGALETHERRMHGGVKSERPSEEAESAPKRFRCDKCDKQFDVAISFKMHRKRHRDLDSKRFVCAPCRKIFATRRELNRHQQNVHGGGIGKLALQYKCRYRSCETVCDNKESFEEHLEEHRTGQTPDGKRHRCGKCEKFFANGSSLKRHLELNTCDYRPIVLEEEDGTFKCSTCSKTFSQQHLIDQHIRTHLGRPEFRFATLDFTEKQTEELGTDPIAVEQNGEQFFKCPMCLKLIQQHDTCVRHIGVHITRARTTFQCEACGLYVADNKELAKHAAAKHGRVKSEPTELGECDEQGLFRCTECTKTFTQRRLVMRHFRRHEAMKKGSFQCKICEKFFPENAELMKHSIEKHGEEPKAPKTNKLEKDASGRFKCTQCEQTFELRQPCAAHIRRHQIKDSARYQCKKCLKCFVKQVDLLRHERAATKLTESFCNKNLKSSQLNKSELLKQTDKPYQVIEENDLFICSSCGKVFLQRQFCVSHIRKHIDLEQGRFRCETCETNFATNTELRRHAALKHGTSAGVERPRLVPIKLEQDEDGWFKCPECPERFQQRVTCTKHVKRHENLRSGKYRCDFESCGMRFGSNFELKRHVLVHTNDQPANEASTSKAPTIIKEEIPEEIVSDAN</sequence>
<dbReference type="PROSITE" id="PS50157">
    <property type="entry name" value="ZINC_FINGER_C2H2_2"/>
    <property type="match status" value="25"/>
</dbReference>
<feature type="domain" description="C2H2-type" evidence="6">
    <location>
        <begin position="341"/>
        <end position="368"/>
    </location>
</feature>
<feature type="domain" description="C2H2-type" evidence="6">
    <location>
        <begin position="1257"/>
        <end position="1284"/>
    </location>
</feature>
<dbReference type="FunFam" id="3.30.160.60:FF:000446">
    <property type="entry name" value="Zinc finger protein"/>
    <property type="match status" value="1"/>
</dbReference>
<feature type="domain" description="C2H2-type" evidence="6">
    <location>
        <begin position="1348"/>
        <end position="1371"/>
    </location>
</feature>
<keyword evidence="3 5" id="KW-0863">Zinc-finger</keyword>
<feature type="domain" description="C2H2-type" evidence="6">
    <location>
        <begin position="1395"/>
        <end position="1422"/>
    </location>
</feature>
<feature type="domain" description="C2H2-type" evidence="6">
    <location>
        <begin position="550"/>
        <end position="572"/>
    </location>
</feature>
<dbReference type="PANTHER" id="PTHR24379">
    <property type="entry name" value="KRAB AND ZINC FINGER DOMAIN-CONTAINING"/>
    <property type="match status" value="1"/>
</dbReference>
<feature type="domain" description="C2H2-type" evidence="6">
    <location>
        <begin position="1318"/>
        <end position="1345"/>
    </location>
</feature>
<dbReference type="Proteomes" id="UP001562425">
    <property type="component" value="Unassembled WGS sequence"/>
</dbReference>
<protein>
    <recommendedName>
        <fullName evidence="6">C2H2-type domain-containing protein</fullName>
    </recommendedName>
</protein>
<dbReference type="SMART" id="SM00355">
    <property type="entry name" value="ZnF_C2H2"/>
    <property type="match status" value="33"/>
</dbReference>
<name>A0ABD1DVN1_CULPP</name>
<accession>A0ABD1DVN1</accession>
<evidence type="ECO:0000313" key="7">
    <source>
        <dbReference type="EMBL" id="KAL1403703.1"/>
    </source>
</evidence>
<evidence type="ECO:0000256" key="3">
    <source>
        <dbReference type="ARBA" id="ARBA00022771"/>
    </source>
</evidence>
<feature type="domain" description="C2H2-type" evidence="6">
    <location>
        <begin position="623"/>
        <end position="650"/>
    </location>
</feature>
<feature type="domain" description="C2H2-type" evidence="6">
    <location>
        <begin position="1154"/>
        <end position="1181"/>
    </location>
</feature>
<keyword evidence="1" id="KW-0479">Metal-binding</keyword>
<keyword evidence="8" id="KW-1185">Reference proteome</keyword>
<proteinExistence type="predicted"/>
<feature type="domain" description="C2H2-type" evidence="6">
    <location>
        <begin position="1425"/>
        <end position="1454"/>
    </location>
</feature>
<organism evidence="7 8">
    <name type="scientific">Culex pipiens pipiens</name>
    <name type="common">Northern house mosquito</name>
    <dbReference type="NCBI Taxonomy" id="38569"/>
    <lineage>
        <taxon>Eukaryota</taxon>
        <taxon>Metazoa</taxon>
        <taxon>Ecdysozoa</taxon>
        <taxon>Arthropoda</taxon>
        <taxon>Hexapoda</taxon>
        <taxon>Insecta</taxon>
        <taxon>Pterygota</taxon>
        <taxon>Neoptera</taxon>
        <taxon>Endopterygota</taxon>
        <taxon>Diptera</taxon>
        <taxon>Nematocera</taxon>
        <taxon>Culicoidea</taxon>
        <taxon>Culicidae</taxon>
        <taxon>Culicinae</taxon>
        <taxon>Culicini</taxon>
        <taxon>Culex</taxon>
        <taxon>Culex</taxon>
    </lineage>
</organism>
<feature type="domain" description="C2H2-type" evidence="6">
    <location>
        <begin position="845"/>
        <end position="873"/>
    </location>
</feature>
<feature type="domain" description="C2H2-type" evidence="6">
    <location>
        <begin position="1184"/>
        <end position="1211"/>
    </location>
</feature>
<feature type="domain" description="C2H2-type" evidence="6">
    <location>
        <begin position="217"/>
        <end position="244"/>
    </location>
</feature>
<gene>
    <name evidence="7" type="ORF">pipiens_001768</name>
</gene>
<evidence type="ECO:0000256" key="2">
    <source>
        <dbReference type="ARBA" id="ARBA00022737"/>
    </source>
</evidence>
<keyword evidence="2" id="KW-0677">Repeat</keyword>
<feature type="domain" description="C2H2-type" evidence="6">
    <location>
        <begin position="917"/>
        <end position="942"/>
    </location>
</feature>
<feature type="domain" description="C2H2-type" evidence="6">
    <location>
        <begin position="653"/>
        <end position="680"/>
    </location>
</feature>